<evidence type="ECO:0000313" key="3">
    <source>
        <dbReference type="Proteomes" id="UP000198619"/>
    </source>
</evidence>
<keyword evidence="3" id="KW-1185">Reference proteome</keyword>
<dbReference type="Proteomes" id="UP000198619">
    <property type="component" value="Unassembled WGS sequence"/>
</dbReference>
<accession>A0A1I0V202</accession>
<reference evidence="2 3" key="1">
    <citation type="submission" date="2016-10" db="EMBL/GenBank/DDBJ databases">
        <authorList>
            <person name="de Groot N.N."/>
        </authorList>
    </citation>
    <scope>NUCLEOTIDE SEQUENCE [LARGE SCALE GENOMIC DNA]</scope>
    <source>
        <strain evidence="2 3">DSM 12271</strain>
    </source>
</reference>
<gene>
    <name evidence="2" type="ORF">SAMN04488528_100187</name>
</gene>
<protein>
    <submittedName>
        <fullName evidence="2">Uncharacterized protein</fullName>
    </submittedName>
</protein>
<proteinExistence type="predicted"/>
<dbReference type="STRING" id="84698.SAMN04488528_100187"/>
<dbReference type="AlphaFoldDB" id="A0A1I0V202"/>
<evidence type="ECO:0000313" key="2">
    <source>
        <dbReference type="EMBL" id="SFA70110.1"/>
    </source>
</evidence>
<evidence type="ECO:0000256" key="1">
    <source>
        <dbReference type="SAM" id="MobiDB-lite"/>
    </source>
</evidence>
<organism evidence="2 3">
    <name type="scientific">Clostridium frigidicarnis</name>
    <dbReference type="NCBI Taxonomy" id="84698"/>
    <lineage>
        <taxon>Bacteria</taxon>
        <taxon>Bacillati</taxon>
        <taxon>Bacillota</taxon>
        <taxon>Clostridia</taxon>
        <taxon>Eubacteriales</taxon>
        <taxon>Clostridiaceae</taxon>
        <taxon>Clostridium</taxon>
    </lineage>
</organism>
<name>A0A1I0V202_9CLOT</name>
<sequence>MAWLISRGHSLDSLLNATATEKIFYERSYEMFIEFEESKLKAMAGDSSEKDNPTMGEMFGGK</sequence>
<feature type="region of interest" description="Disordered" evidence="1">
    <location>
        <begin position="43"/>
        <end position="62"/>
    </location>
</feature>
<dbReference type="EMBL" id="FOKI01000001">
    <property type="protein sequence ID" value="SFA70110.1"/>
    <property type="molecule type" value="Genomic_DNA"/>
</dbReference>
<dbReference type="RefSeq" id="WP_090037595.1">
    <property type="nucleotide sequence ID" value="NZ_FOKI01000001.1"/>
</dbReference>